<dbReference type="Pfam" id="PF13535">
    <property type="entry name" value="ATP-grasp_4"/>
    <property type="match status" value="1"/>
</dbReference>
<dbReference type="AlphaFoldDB" id="A0ABD5KZJ5"/>
<comment type="caution">
    <text evidence="6">The sequence shown here is derived from an EMBL/GenBank/DDBJ whole genome shotgun (WGS) entry which is preliminary data.</text>
</comment>
<accession>A0ABD5KZJ5</accession>
<gene>
    <name evidence="6" type="ORF">ABDD91_28125</name>
</gene>
<dbReference type="RefSeq" id="WP_289579023.1">
    <property type="nucleotide sequence ID" value="NZ_CP128553.1"/>
</dbReference>
<evidence type="ECO:0000256" key="3">
    <source>
        <dbReference type="ARBA" id="ARBA00022840"/>
    </source>
</evidence>
<dbReference type="Gene3D" id="3.40.50.20">
    <property type="match status" value="1"/>
</dbReference>
<dbReference type="Pfam" id="PF18603">
    <property type="entry name" value="LAL_C2"/>
    <property type="match status" value="1"/>
</dbReference>
<organism evidence="6 7">
    <name type="scientific">Priestia aryabhattai</name>
    <name type="common">Bacillus aryabhattai</name>
    <dbReference type="NCBI Taxonomy" id="412384"/>
    <lineage>
        <taxon>Bacteria</taxon>
        <taxon>Bacillati</taxon>
        <taxon>Bacillota</taxon>
        <taxon>Bacilli</taxon>
        <taxon>Bacillales</taxon>
        <taxon>Bacillaceae</taxon>
        <taxon>Priestia</taxon>
    </lineage>
</organism>
<evidence type="ECO:0000313" key="7">
    <source>
        <dbReference type="Proteomes" id="UP001418804"/>
    </source>
</evidence>
<dbReference type="Gene3D" id="3.30.1490.20">
    <property type="entry name" value="ATP-grasp fold, A domain"/>
    <property type="match status" value="1"/>
</dbReference>
<reference evidence="6 7" key="2">
    <citation type="submission" date="2024-05" db="EMBL/GenBank/DDBJ databases">
        <authorList>
            <person name="Zheng X."/>
        </authorList>
    </citation>
    <scope>NUCLEOTIDE SEQUENCE [LARGE SCALE GENOMIC DNA]</scope>
    <source>
        <strain evidence="6 7">C4-10</strain>
    </source>
</reference>
<keyword evidence="3 4" id="KW-0067">ATP-binding</keyword>
<evidence type="ECO:0000256" key="1">
    <source>
        <dbReference type="ARBA" id="ARBA00022598"/>
    </source>
</evidence>
<dbReference type="GO" id="GO:0005524">
    <property type="term" value="F:ATP binding"/>
    <property type="evidence" value="ECO:0007669"/>
    <property type="project" value="UniProtKB-UniRule"/>
</dbReference>
<evidence type="ECO:0000256" key="2">
    <source>
        <dbReference type="ARBA" id="ARBA00022741"/>
    </source>
</evidence>
<keyword evidence="2 4" id="KW-0547">Nucleotide-binding</keyword>
<proteinExistence type="predicted"/>
<keyword evidence="1" id="KW-0436">Ligase</keyword>
<dbReference type="InterPro" id="IPR013815">
    <property type="entry name" value="ATP_grasp_subdomain_1"/>
</dbReference>
<name>A0ABD5KZJ5_PRIAR</name>
<evidence type="ECO:0000259" key="5">
    <source>
        <dbReference type="PROSITE" id="PS50975"/>
    </source>
</evidence>
<dbReference type="PANTHER" id="PTHR43585">
    <property type="entry name" value="FUMIPYRROLE BIOSYNTHESIS PROTEIN C"/>
    <property type="match status" value="1"/>
</dbReference>
<dbReference type="EMBL" id="JBDIVD010000005">
    <property type="protein sequence ID" value="MEN3156693.1"/>
    <property type="molecule type" value="Genomic_DNA"/>
</dbReference>
<dbReference type="InterPro" id="IPR011761">
    <property type="entry name" value="ATP-grasp"/>
</dbReference>
<dbReference type="InterPro" id="IPR052032">
    <property type="entry name" value="ATP-dep_AA_Ligase"/>
</dbReference>
<sequence length="401" mass="45189">MNNVLLLGFGTQATEYIKVIKDRGYHLTASDLKTYYELENNQKLSSKIDKFIEYEDFHQETFYKVAIEANQICPLKAVVPLADGHVLPAALVQEKLSLKGPGLHAAIISTNKALQRQLFSMEGISIPSHMQFNIAQAESALNKLDFPIVLKPVNKFGSIGVKIVYSYQEALQHLADIKQHSEVFLAEEYIDGEEFSIESIVQREEIIFTNITKKVLGDKPLFVEKAHLLPYGANLTKELKEKILSLNEKVIKALDVKDSIVHLEIKIGKAGPVVIEVAVRMPGDKIMELIEQSTGINMYSAFVDILLGNTPNLKQTKNTFSSVVWFSAPKYGQLESVKIPENIQQKYNIQTIEFIKTPGDIVQPMTSSFDRLGYCILSCDDYAKLEKHSNRIEKEIEIEII</sequence>
<dbReference type="SUPFAM" id="SSF56059">
    <property type="entry name" value="Glutathione synthetase ATP-binding domain-like"/>
    <property type="match status" value="1"/>
</dbReference>
<evidence type="ECO:0000313" key="6">
    <source>
        <dbReference type="EMBL" id="MEN3156693.1"/>
    </source>
</evidence>
<dbReference type="PANTHER" id="PTHR43585:SF2">
    <property type="entry name" value="ATP-GRASP ENZYME FSQD"/>
    <property type="match status" value="1"/>
</dbReference>
<dbReference type="SMART" id="SM01209">
    <property type="entry name" value="GARS_A"/>
    <property type="match status" value="1"/>
</dbReference>
<dbReference type="GO" id="GO:0016874">
    <property type="term" value="F:ligase activity"/>
    <property type="evidence" value="ECO:0007669"/>
    <property type="project" value="UniProtKB-KW"/>
</dbReference>
<protein>
    <submittedName>
        <fullName evidence="6">ATP-grasp domain-containing protein</fullName>
    </submittedName>
</protein>
<feature type="domain" description="ATP-grasp" evidence="5">
    <location>
        <begin position="116"/>
        <end position="307"/>
    </location>
</feature>
<dbReference type="Proteomes" id="UP001418804">
    <property type="component" value="Unassembled WGS sequence"/>
</dbReference>
<evidence type="ECO:0000256" key="4">
    <source>
        <dbReference type="PROSITE-ProRule" id="PRU00409"/>
    </source>
</evidence>
<dbReference type="Gene3D" id="3.30.470.20">
    <property type="entry name" value="ATP-grasp fold, B domain"/>
    <property type="match status" value="1"/>
</dbReference>
<reference evidence="6 7" key="1">
    <citation type="submission" date="2024-05" db="EMBL/GenBank/DDBJ databases">
        <title>The mechanism of isolation and screening of efficient mineral weathering bacteria priestia aryabhattai c4-10 with weathered biotite.</title>
        <authorList>
            <person name="Yang S."/>
        </authorList>
    </citation>
    <scope>NUCLEOTIDE SEQUENCE [LARGE SCALE GENOMIC DNA]</scope>
    <source>
        <strain evidence="6 7">C4-10</strain>
    </source>
</reference>
<dbReference type="InterPro" id="IPR040570">
    <property type="entry name" value="LAL_C2"/>
</dbReference>
<dbReference type="PROSITE" id="PS50975">
    <property type="entry name" value="ATP_GRASP"/>
    <property type="match status" value="1"/>
</dbReference>